<organism evidence="1 2">
    <name type="scientific">Trifolium pratense</name>
    <name type="common">Red clover</name>
    <dbReference type="NCBI Taxonomy" id="57577"/>
    <lineage>
        <taxon>Eukaryota</taxon>
        <taxon>Viridiplantae</taxon>
        <taxon>Streptophyta</taxon>
        <taxon>Embryophyta</taxon>
        <taxon>Tracheophyta</taxon>
        <taxon>Spermatophyta</taxon>
        <taxon>Magnoliopsida</taxon>
        <taxon>eudicotyledons</taxon>
        <taxon>Gunneridae</taxon>
        <taxon>Pentapetalae</taxon>
        <taxon>rosids</taxon>
        <taxon>fabids</taxon>
        <taxon>Fabales</taxon>
        <taxon>Fabaceae</taxon>
        <taxon>Papilionoideae</taxon>
        <taxon>50 kb inversion clade</taxon>
        <taxon>NPAAA clade</taxon>
        <taxon>Hologalegina</taxon>
        <taxon>IRL clade</taxon>
        <taxon>Trifolieae</taxon>
        <taxon>Trifolium</taxon>
    </lineage>
</organism>
<dbReference type="EMBL" id="ASHM01030027">
    <property type="protein sequence ID" value="PNX76046.1"/>
    <property type="molecule type" value="Genomic_DNA"/>
</dbReference>
<reference evidence="1 2" key="1">
    <citation type="journal article" date="2014" name="Am. J. Bot.">
        <title>Genome assembly and annotation for red clover (Trifolium pratense; Fabaceae).</title>
        <authorList>
            <person name="Istvanek J."/>
            <person name="Jaros M."/>
            <person name="Krenek A."/>
            <person name="Repkova J."/>
        </authorList>
    </citation>
    <scope>NUCLEOTIDE SEQUENCE [LARGE SCALE GENOMIC DNA]</scope>
    <source>
        <strain evidence="2">cv. Tatra</strain>
        <tissue evidence="1">Young leaves</tissue>
    </source>
</reference>
<gene>
    <name evidence="1" type="ORF">L195_g031991</name>
</gene>
<dbReference type="AlphaFoldDB" id="A0A2K3LBY8"/>
<evidence type="ECO:0000313" key="2">
    <source>
        <dbReference type="Proteomes" id="UP000236291"/>
    </source>
</evidence>
<evidence type="ECO:0000313" key="1">
    <source>
        <dbReference type="EMBL" id="PNX76046.1"/>
    </source>
</evidence>
<sequence>MLRSHCFEEGVLLNPKASWRWSLSILETGKLKVQGLVKVVECKESLMLRLVEPPKISKSEAIVSSGVWKGTFRGSKRVRCKLVELPKNPMVVGGKIFMRTEGIPRYEGMRYKPGNFVLDGSSRLGGTVVDGKFASPSI</sequence>
<name>A0A2K3LBY8_TRIPR</name>
<reference evidence="1 2" key="2">
    <citation type="journal article" date="2017" name="Front. Plant Sci.">
        <title>Gene Classification and Mining of Molecular Markers Useful in Red Clover (Trifolium pratense) Breeding.</title>
        <authorList>
            <person name="Istvanek J."/>
            <person name="Dluhosova J."/>
            <person name="Dluhos P."/>
            <person name="Patkova L."/>
            <person name="Nedelnik J."/>
            <person name="Repkova J."/>
        </authorList>
    </citation>
    <scope>NUCLEOTIDE SEQUENCE [LARGE SCALE GENOMIC DNA]</scope>
    <source>
        <strain evidence="2">cv. Tatra</strain>
        <tissue evidence="1">Young leaves</tissue>
    </source>
</reference>
<dbReference type="Proteomes" id="UP000236291">
    <property type="component" value="Unassembled WGS sequence"/>
</dbReference>
<comment type="caution">
    <text evidence="1">The sequence shown here is derived from an EMBL/GenBank/DDBJ whole genome shotgun (WGS) entry which is preliminary data.</text>
</comment>
<accession>A0A2K3LBY8</accession>
<proteinExistence type="predicted"/>
<protein>
    <submittedName>
        <fullName evidence="1">Uncharacterized protein</fullName>
    </submittedName>
</protein>